<reference evidence="3 4" key="1">
    <citation type="journal article" date="2012" name="J. Bacteriol.">
        <title>Complete Genome Sequence of Providencia stuartii Clinical Isolate MRSN 2154.</title>
        <authorList>
            <person name="Clifford R.J."/>
            <person name="Hang J."/>
            <person name="Riley M.C."/>
            <person name="Onmus-Leone F."/>
            <person name="Kuschner R.A."/>
            <person name="Lesho E.P."/>
            <person name="Waterman P.E."/>
        </authorList>
    </citation>
    <scope>NUCLEOTIDE SEQUENCE [LARGE SCALE GENOMIC DNA]</scope>
    <source>
        <strain evidence="3 4">MRSN 2154</strain>
    </source>
</reference>
<dbReference type="PIRSF" id="PIRSF017082">
    <property type="entry name" value="YflP"/>
    <property type="match status" value="1"/>
</dbReference>
<sequence length="324" mass="35788">MKKTSLATLAAALFFAGLNQAAALPERTECIAPAKPGGGFDLTCKLVQVSLLETKEIEKPMRVTYMPGGIGAVAYNAIVAQRPAEAGTIVAFSGGSLLNLAQGKFGRYNENDVRWLASVGSDYGMIAVREDSPYKNLKDLMEAFKKDPNSIVFGAGGSVGSQDWMKTALLAKQIDVDPRKMRYVAFEGGGETLTALLGNHIQVMSGDMSEMAPYLNDGKVRVLAVYSDKRLGDGLENIPTAKEQGYDIEWPIIRGFYMGPKVSDEDYNQWVEAFKKLQQTDEFKKQRELRGLFEYNLTGQELDSYVKKEIEQYREQARSFGLAK</sequence>
<evidence type="ECO:0008006" key="5">
    <source>
        <dbReference type="Google" id="ProtNLM"/>
    </source>
</evidence>
<keyword evidence="2" id="KW-0732">Signal</keyword>
<evidence type="ECO:0000256" key="1">
    <source>
        <dbReference type="ARBA" id="ARBA00006987"/>
    </source>
</evidence>
<feature type="signal peptide" evidence="2">
    <location>
        <begin position="1"/>
        <end position="21"/>
    </location>
</feature>
<reference evidence="4" key="2">
    <citation type="submission" date="2012-04" db="EMBL/GenBank/DDBJ databases">
        <title>Complete genome sequence of Providencia stuartii clinical isolate MRSN 2154.</title>
        <authorList>
            <person name="Clifford R.J."/>
            <person name="Hang J."/>
            <person name="Riley M.C."/>
            <person name="Onmus-Leone F."/>
            <person name="Kuschner R.A."/>
            <person name="Lesho E.P."/>
            <person name="Waterman P.E."/>
        </authorList>
    </citation>
    <scope>NUCLEOTIDE SEQUENCE [LARGE SCALE GENOMIC DNA]</scope>
    <source>
        <strain evidence="4">MRSN 2154</strain>
    </source>
</reference>
<gene>
    <name evidence="3" type="ordered locus">S70_02575</name>
</gene>
<dbReference type="RefSeq" id="WP_004921205.1">
    <property type="nucleotide sequence ID" value="NC_017731.1"/>
</dbReference>
<proteinExistence type="inferred from homology"/>
<dbReference type="EMBL" id="CP003488">
    <property type="protein sequence ID" value="AFH92409.1"/>
    <property type="molecule type" value="Genomic_DNA"/>
</dbReference>
<organism evidence="3 4">
    <name type="scientific">Providencia stuartii (strain MRSN 2154)</name>
    <dbReference type="NCBI Taxonomy" id="1157951"/>
    <lineage>
        <taxon>Bacteria</taxon>
        <taxon>Pseudomonadati</taxon>
        <taxon>Pseudomonadota</taxon>
        <taxon>Gammaproteobacteria</taxon>
        <taxon>Enterobacterales</taxon>
        <taxon>Morganellaceae</taxon>
        <taxon>Providencia</taxon>
    </lineage>
</organism>
<evidence type="ECO:0000313" key="3">
    <source>
        <dbReference type="EMBL" id="AFH92409.1"/>
    </source>
</evidence>
<dbReference type="KEGG" id="psi:S70_02575"/>
<dbReference type="SUPFAM" id="SSF53850">
    <property type="entry name" value="Periplasmic binding protein-like II"/>
    <property type="match status" value="1"/>
</dbReference>
<accession>A0A140NFZ5</accession>
<dbReference type="Gene3D" id="3.40.190.10">
    <property type="entry name" value="Periplasmic binding protein-like II"/>
    <property type="match status" value="1"/>
</dbReference>
<name>A0A140NFZ5_PROSM</name>
<dbReference type="Pfam" id="PF03401">
    <property type="entry name" value="TctC"/>
    <property type="match status" value="1"/>
</dbReference>
<protein>
    <recommendedName>
        <fullName evidence="5">Tricarboxylic transporter</fullName>
    </recommendedName>
</protein>
<dbReference type="AlphaFoldDB" id="A0A140NFZ5"/>
<dbReference type="GeneID" id="93518753"/>
<feature type="chain" id="PRO_5007303549" description="Tricarboxylic transporter" evidence="2">
    <location>
        <begin position="22"/>
        <end position="324"/>
    </location>
</feature>
<dbReference type="Gene3D" id="3.40.190.150">
    <property type="entry name" value="Bordetella uptake gene, domain 1"/>
    <property type="match status" value="1"/>
</dbReference>
<dbReference type="PATRIC" id="fig|1157951.4.peg.511"/>
<evidence type="ECO:0000256" key="2">
    <source>
        <dbReference type="SAM" id="SignalP"/>
    </source>
</evidence>
<dbReference type="OrthoDB" id="9780943at2"/>
<dbReference type="PANTHER" id="PTHR42928:SF3">
    <property type="entry name" value="UPF0065 PROTEIN YFLP"/>
    <property type="match status" value="1"/>
</dbReference>
<dbReference type="InterPro" id="IPR005064">
    <property type="entry name" value="BUG"/>
</dbReference>
<comment type="similarity">
    <text evidence="1">Belongs to the UPF0065 (bug) family.</text>
</comment>
<dbReference type="CDD" id="cd07012">
    <property type="entry name" value="PBP2_Bug_TTT"/>
    <property type="match status" value="1"/>
</dbReference>
<dbReference type="PANTHER" id="PTHR42928">
    <property type="entry name" value="TRICARBOXYLATE-BINDING PROTEIN"/>
    <property type="match status" value="1"/>
</dbReference>
<dbReference type="Proteomes" id="UP000005012">
    <property type="component" value="Chromosome"/>
</dbReference>
<dbReference type="InterPro" id="IPR042100">
    <property type="entry name" value="Bug_dom1"/>
</dbReference>
<dbReference type="HOGENOM" id="CLU_045683_1_0_6"/>
<evidence type="ECO:0000313" key="4">
    <source>
        <dbReference type="Proteomes" id="UP000005012"/>
    </source>
</evidence>